<sequence>MTVHPDYPDPRMIPDDVPFEHVCEVCGKTESLTSTEAYAAGWDYPPQMYQWGVVSPRTCGRCGMDATVWWALMADRKQLEDLTPEQLATVDRIRNEIPD</sequence>
<dbReference type="RefSeq" id="WP_110480934.1">
    <property type="nucleotide sequence ID" value="NZ_CP024988.1"/>
</dbReference>
<dbReference type="Proteomes" id="UP000247696">
    <property type="component" value="Chromosome"/>
</dbReference>
<name>A0A2Z3YMM1_9CORY</name>
<dbReference type="KEGG" id="cpre:Csp1_03740"/>
<proteinExistence type="predicted"/>
<dbReference type="EMBL" id="CP024988">
    <property type="protein sequence ID" value="AWT25198.1"/>
    <property type="molecule type" value="Genomic_DNA"/>
</dbReference>
<dbReference type="OrthoDB" id="2020977at2"/>
<reference evidence="2" key="1">
    <citation type="submission" date="2017-11" db="EMBL/GenBank/DDBJ databases">
        <title>Otitis media/interna in a cat caused by the recently described species Corynebacterium provencense.</title>
        <authorList>
            <person name="Kittl S."/>
            <person name="Brodard I."/>
            <person name="Rychener L."/>
            <person name="Jores J."/>
            <person name="Roosje P."/>
            <person name="Gobeli Brawand S."/>
        </authorList>
    </citation>
    <scope>NUCLEOTIDE SEQUENCE [LARGE SCALE GENOMIC DNA]</scope>
    <source>
        <strain evidence="2">17KM38</strain>
    </source>
</reference>
<gene>
    <name evidence="1" type="ORF">Csp1_03740</name>
</gene>
<keyword evidence="2" id="KW-1185">Reference proteome</keyword>
<organism evidence="1 2">
    <name type="scientific">Corynebacterium provencense</name>
    <dbReference type="NCBI Taxonomy" id="1737425"/>
    <lineage>
        <taxon>Bacteria</taxon>
        <taxon>Bacillati</taxon>
        <taxon>Actinomycetota</taxon>
        <taxon>Actinomycetes</taxon>
        <taxon>Mycobacteriales</taxon>
        <taxon>Corynebacteriaceae</taxon>
        <taxon>Corynebacterium</taxon>
    </lineage>
</organism>
<dbReference type="AlphaFoldDB" id="A0A2Z3YMM1"/>
<protein>
    <submittedName>
        <fullName evidence="1">Uncharacterized protein</fullName>
    </submittedName>
</protein>
<evidence type="ECO:0000313" key="2">
    <source>
        <dbReference type="Proteomes" id="UP000247696"/>
    </source>
</evidence>
<evidence type="ECO:0000313" key="1">
    <source>
        <dbReference type="EMBL" id="AWT25198.1"/>
    </source>
</evidence>
<accession>A0A2Z3YMM1</accession>